<dbReference type="InterPro" id="IPR036514">
    <property type="entry name" value="SGNH_hydro_sf"/>
</dbReference>
<dbReference type="EMBL" id="JBHSSM010000015">
    <property type="protein sequence ID" value="MFC6314930.1"/>
    <property type="molecule type" value="Genomic_DNA"/>
</dbReference>
<name>A0ABW1ULV1_9LACO</name>
<gene>
    <name evidence="2" type="ORF">ACFQHW_05015</name>
</gene>
<reference evidence="3" key="1">
    <citation type="journal article" date="2019" name="Int. J. Syst. Evol. Microbiol.">
        <title>The Global Catalogue of Microorganisms (GCM) 10K type strain sequencing project: providing services to taxonomists for standard genome sequencing and annotation.</title>
        <authorList>
            <consortium name="The Broad Institute Genomics Platform"/>
            <consortium name="The Broad Institute Genome Sequencing Center for Infectious Disease"/>
            <person name="Wu L."/>
            <person name="Ma J."/>
        </authorList>
    </citation>
    <scope>NUCLEOTIDE SEQUENCE [LARGE SCALE GENOMIC DNA]</scope>
    <source>
        <strain evidence="3">CCM 8897</strain>
    </source>
</reference>
<feature type="domain" description="SGNH hydrolase-type esterase" evidence="1">
    <location>
        <begin position="57"/>
        <end position="264"/>
    </location>
</feature>
<dbReference type="RefSeq" id="WP_125595701.1">
    <property type="nucleotide sequence ID" value="NZ_JBHSSM010000015.1"/>
</dbReference>
<dbReference type="InterPro" id="IPR051532">
    <property type="entry name" value="Ester_Hydrolysis_Enzymes"/>
</dbReference>
<evidence type="ECO:0000313" key="3">
    <source>
        <dbReference type="Proteomes" id="UP001596310"/>
    </source>
</evidence>
<organism evidence="2 3">
    <name type="scientific">Lapidilactobacillus achengensis</name>
    <dbReference type="NCBI Taxonomy" id="2486000"/>
    <lineage>
        <taxon>Bacteria</taxon>
        <taxon>Bacillati</taxon>
        <taxon>Bacillota</taxon>
        <taxon>Bacilli</taxon>
        <taxon>Lactobacillales</taxon>
        <taxon>Lactobacillaceae</taxon>
        <taxon>Lapidilactobacillus</taxon>
    </lineage>
</organism>
<accession>A0ABW1ULV1</accession>
<sequence>MKKMGQALKVILTIVISALVMFLVLELVVKSPAGTTSHGGRLTTKQTKVKATVNYVAIGDSLTFGLGDASESGGYVPLVKSQLAEVDNVTLTSENFGKSGDTSSQVYQRIVKSKDIQAGLAKADLITMTVGANDLMHIIKKDVMNMDLNKVKAGQKVYQKNLNRLIKEIRKYNPQAPLVVASIYNPFYVYFPQITDMKTSMGLWNQTTQQVLKQYTQTYYVDIDTVITQPKGSILANNKAGQDAFNPYLYTEDHFHPNNRGYQAIAGRFVKKIQSIRTAWLYR</sequence>
<dbReference type="PANTHER" id="PTHR30383:SF27">
    <property type="entry name" value="SPORE GERMINATION LIPASE LIPC"/>
    <property type="match status" value="1"/>
</dbReference>
<evidence type="ECO:0000313" key="2">
    <source>
        <dbReference type="EMBL" id="MFC6314930.1"/>
    </source>
</evidence>
<dbReference type="PANTHER" id="PTHR30383">
    <property type="entry name" value="THIOESTERASE 1/PROTEASE 1/LYSOPHOSPHOLIPASE L1"/>
    <property type="match status" value="1"/>
</dbReference>
<keyword evidence="3" id="KW-1185">Reference proteome</keyword>
<keyword evidence="2" id="KW-0378">Hydrolase</keyword>
<comment type="caution">
    <text evidence="2">The sequence shown here is derived from an EMBL/GenBank/DDBJ whole genome shotgun (WGS) entry which is preliminary data.</text>
</comment>
<dbReference type="Proteomes" id="UP001596310">
    <property type="component" value="Unassembled WGS sequence"/>
</dbReference>
<proteinExistence type="predicted"/>
<dbReference type="Pfam" id="PF13472">
    <property type="entry name" value="Lipase_GDSL_2"/>
    <property type="match status" value="1"/>
</dbReference>
<protein>
    <submittedName>
        <fullName evidence="2">SGNH/GDSL hydrolase family protein</fullName>
    </submittedName>
</protein>
<dbReference type="InterPro" id="IPR013830">
    <property type="entry name" value="SGNH_hydro"/>
</dbReference>
<dbReference type="Gene3D" id="3.40.50.1110">
    <property type="entry name" value="SGNH hydrolase"/>
    <property type="match status" value="1"/>
</dbReference>
<dbReference type="CDD" id="cd04506">
    <property type="entry name" value="SGNH_hydrolase_YpmR_like"/>
    <property type="match status" value="1"/>
</dbReference>
<dbReference type="SUPFAM" id="SSF52266">
    <property type="entry name" value="SGNH hydrolase"/>
    <property type="match status" value="1"/>
</dbReference>
<evidence type="ECO:0000259" key="1">
    <source>
        <dbReference type="Pfam" id="PF13472"/>
    </source>
</evidence>
<dbReference type="GO" id="GO:0016787">
    <property type="term" value="F:hydrolase activity"/>
    <property type="evidence" value="ECO:0007669"/>
    <property type="project" value="UniProtKB-KW"/>
</dbReference>